<dbReference type="EMBL" id="JANHOG010000014">
    <property type="protein sequence ID" value="KAJ3559677.1"/>
    <property type="molecule type" value="Genomic_DNA"/>
</dbReference>
<protein>
    <submittedName>
        <fullName evidence="1">Uncharacterized protein</fullName>
    </submittedName>
</protein>
<proteinExistence type="predicted"/>
<evidence type="ECO:0000313" key="2">
    <source>
        <dbReference type="Proteomes" id="UP001148662"/>
    </source>
</evidence>
<keyword evidence="2" id="KW-1185">Reference proteome</keyword>
<organism evidence="1 2">
    <name type="scientific">Phlebia brevispora</name>
    <dbReference type="NCBI Taxonomy" id="194682"/>
    <lineage>
        <taxon>Eukaryota</taxon>
        <taxon>Fungi</taxon>
        <taxon>Dikarya</taxon>
        <taxon>Basidiomycota</taxon>
        <taxon>Agaricomycotina</taxon>
        <taxon>Agaricomycetes</taxon>
        <taxon>Polyporales</taxon>
        <taxon>Meruliaceae</taxon>
        <taxon>Phlebia</taxon>
    </lineage>
</organism>
<reference evidence="1" key="1">
    <citation type="submission" date="2022-07" db="EMBL/GenBank/DDBJ databases">
        <title>Genome Sequence of Phlebia brevispora.</title>
        <authorList>
            <person name="Buettner E."/>
        </authorList>
    </citation>
    <scope>NUCLEOTIDE SEQUENCE</scope>
    <source>
        <strain evidence="1">MPL23</strain>
    </source>
</reference>
<evidence type="ECO:0000313" key="1">
    <source>
        <dbReference type="EMBL" id="KAJ3559677.1"/>
    </source>
</evidence>
<sequence length="515" mass="57484">MPPFPDDPKTSLDSHASSSAQIAQFPFDRLDADVVLRSADGVDFYVYKAILSLASSFFATMFSLEQPPPVASSLRHPVIAVSEDSNTLDALLRYSYPVGNPEMRTLEELDKVSFAAIKYDIPETLMTLRLILRGLTPQAPGSAFAVACNHSWEDEARLAAEHCRKIAVSRDRSDITNFACTLPGAVFVDQMGRIPAGAYYRLLSYIRTRSFPPQFCTPAPCDAEGRKDVPAAKPQFNRVDGDTVLCSSDGVQFRVHRVVLTINDAGALLNETTVVEEHGISGDTTRSFQTSVSADVLGPLLQFCYPHEAAERVCDLAVYKQVAQTAFSYGMHTLMRTTVQRVLREALGAQPLTAFLIAAQFGWVHEAQRAAELLATEHLDDQYSRELETTPASLYQQLLKFHHRCQAIIMQIFEKYSTNEDFRDTSGWGPPMPGIRDGPWKQKWFDEVTGMRSKKVKTIPSVITELQVKRLKALGYRYQVSENTEYFDLEQIITTTQSLESEVKAALRTVKVGLY</sequence>
<dbReference type="Proteomes" id="UP001148662">
    <property type="component" value="Unassembled WGS sequence"/>
</dbReference>
<comment type="caution">
    <text evidence="1">The sequence shown here is derived from an EMBL/GenBank/DDBJ whole genome shotgun (WGS) entry which is preliminary data.</text>
</comment>
<name>A0ACC1TF60_9APHY</name>
<gene>
    <name evidence="1" type="ORF">NM688_g209</name>
</gene>
<accession>A0ACC1TF60</accession>